<accession>A0A2H3KRN7</accession>
<proteinExistence type="predicted"/>
<dbReference type="PANTHER" id="PTHR33609">
    <property type="entry name" value="LOW CALCIUM RESPONSE LOCUS PROTEIN S"/>
    <property type="match status" value="1"/>
</dbReference>
<dbReference type="InterPro" id="IPR009057">
    <property type="entry name" value="Homeodomain-like_sf"/>
</dbReference>
<comment type="caution">
    <text evidence="1">The sequence shown here is derived from an EMBL/GenBank/DDBJ whole genome shotgun (WGS) entry which is preliminary data.</text>
</comment>
<dbReference type="GO" id="GO:0006313">
    <property type="term" value="P:DNA transposition"/>
    <property type="evidence" value="ECO:0007669"/>
    <property type="project" value="InterPro"/>
</dbReference>
<dbReference type="Gene3D" id="1.10.10.60">
    <property type="entry name" value="Homeodomain-like"/>
    <property type="match status" value="1"/>
</dbReference>
<sequence>MKTTTHTPEQIIKILEQAEKGEQTITAICREHGIAENTFYGWRKTYGGMSFNEAQRLKELEKENGRLKRLLAERVLENDLLKELLGK</sequence>
<dbReference type="InterPro" id="IPR002514">
    <property type="entry name" value="Transposase_8"/>
</dbReference>
<dbReference type="AlphaFoldDB" id="A0A2H3KRN7"/>
<dbReference type="SUPFAM" id="SSF46689">
    <property type="entry name" value="Homeodomain-like"/>
    <property type="match status" value="1"/>
</dbReference>
<name>A0A2H3KRN7_9CHLR</name>
<evidence type="ECO:0000313" key="1">
    <source>
        <dbReference type="EMBL" id="PDV96482.1"/>
    </source>
</evidence>
<dbReference type="GO" id="GO:0003677">
    <property type="term" value="F:DNA binding"/>
    <property type="evidence" value="ECO:0007669"/>
    <property type="project" value="InterPro"/>
</dbReference>
<dbReference type="InterPro" id="IPR052546">
    <property type="entry name" value="Transposase_8_domain"/>
</dbReference>
<gene>
    <name evidence="1" type="ORF">A9Q02_22765</name>
</gene>
<dbReference type="Pfam" id="PF01527">
    <property type="entry name" value="HTH_Tnp_1"/>
    <property type="match status" value="1"/>
</dbReference>
<dbReference type="EMBL" id="LYXE01000199">
    <property type="protein sequence ID" value="PDV96482.1"/>
    <property type="molecule type" value="Genomic_DNA"/>
</dbReference>
<dbReference type="PANTHER" id="PTHR33609:SF1">
    <property type="entry name" value="TRANSPOSASE"/>
    <property type="match status" value="1"/>
</dbReference>
<dbReference type="Proteomes" id="UP000220922">
    <property type="component" value="Unassembled WGS sequence"/>
</dbReference>
<reference evidence="1 2" key="1">
    <citation type="submission" date="2016-05" db="EMBL/GenBank/DDBJ databases">
        <authorList>
            <person name="Lavstsen T."/>
            <person name="Jespersen J.S."/>
        </authorList>
    </citation>
    <scope>NUCLEOTIDE SEQUENCE [LARGE SCALE GENOMIC DNA]</scope>
    <source>
        <strain evidence="1 2">B7-9</strain>
    </source>
</reference>
<dbReference type="RefSeq" id="WP_172451303.1">
    <property type="nucleotide sequence ID" value="NZ_LYXE01000199.1"/>
</dbReference>
<protein>
    <submittedName>
        <fullName evidence="1">Transposase</fullName>
    </submittedName>
</protein>
<keyword evidence="2" id="KW-1185">Reference proteome</keyword>
<organism evidence="1 2">
    <name type="scientific">Candidatus Chloroploca asiatica</name>
    <dbReference type="NCBI Taxonomy" id="1506545"/>
    <lineage>
        <taxon>Bacteria</taxon>
        <taxon>Bacillati</taxon>
        <taxon>Chloroflexota</taxon>
        <taxon>Chloroflexia</taxon>
        <taxon>Chloroflexales</taxon>
        <taxon>Chloroflexineae</taxon>
        <taxon>Oscillochloridaceae</taxon>
        <taxon>Candidatus Chloroploca</taxon>
    </lineage>
</organism>
<dbReference type="GO" id="GO:0004803">
    <property type="term" value="F:transposase activity"/>
    <property type="evidence" value="ECO:0007669"/>
    <property type="project" value="InterPro"/>
</dbReference>
<evidence type="ECO:0000313" key="2">
    <source>
        <dbReference type="Proteomes" id="UP000220922"/>
    </source>
</evidence>